<gene>
    <name evidence="6" type="primary">serS</name>
    <name evidence="11" type="ORF">Mia14_0142</name>
</gene>
<dbReference type="GO" id="GO:0016260">
    <property type="term" value="P:selenocysteine biosynthetic process"/>
    <property type="evidence" value="ECO:0007669"/>
    <property type="project" value="UniProtKB-UniRule"/>
</dbReference>
<keyword evidence="3 6" id="KW-0067">ATP-binding</keyword>
<keyword evidence="1 6" id="KW-0436">Ligase</keyword>
<dbReference type="UniPathway" id="UPA00906">
    <property type="reaction ID" value="UER00895"/>
</dbReference>
<feature type="domain" description="Aminoacyl-transfer RNA synthetases class-II family profile" evidence="10">
    <location>
        <begin position="170"/>
        <end position="418"/>
    </location>
</feature>
<dbReference type="SUPFAM" id="SSF46589">
    <property type="entry name" value="tRNA-binding arm"/>
    <property type="match status" value="1"/>
</dbReference>
<feature type="binding site" evidence="7">
    <location>
        <position position="241"/>
    </location>
    <ligand>
        <name>L-serine</name>
        <dbReference type="ChEBI" id="CHEBI:33384"/>
    </ligand>
</feature>
<dbReference type="InterPro" id="IPR002314">
    <property type="entry name" value="aa-tRNA-synt_IIb"/>
</dbReference>
<reference evidence="11 12" key="1">
    <citation type="journal article" date="2017" name="Nat. Commun.">
        <title>'ARMAN' archaea depend on association with euryarchaeal host in culture and in situ.</title>
        <authorList>
            <person name="Golyshina O."/>
            <person name="Toshchakov S."/>
            <person name="Makarova K."/>
            <person name="Gavrilov S."/>
            <person name="Korzhenkov A."/>
            <person name="La Cono V."/>
            <person name="Arcadi E."/>
            <person name="Nechitaylo T."/>
            <person name="Ferrer M."/>
            <person name="Kublanov I."/>
            <person name="Wolf Y."/>
            <person name="Yakimov M."/>
            <person name="Golyshin P."/>
            <person name="Slesarev A."/>
            <person name="Kozyavkin S."/>
        </authorList>
    </citation>
    <scope>NUCLEOTIDE SEQUENCE [LARGE SCALE GENOMIC DNA]</scope>
    <source>
        <strain evidence="11 12">Mia14</strain>
    </source>
</reference>
<proteinExistence type="inferred from homology"/>
<evidence type="ECO:0000259" key="10">
    <source>
        <dbReference type="PROSITE" id="PS50862"/>
    </source>
</evidence>
<dbReference type="GeneID" id="33313701"/>
<dbReference type="GO" id="GO:0005737">
    <property type="term" value="C:cytoplasm"/>
    <property type="evidence" value="ECO:0007669"/>
    <property type="project" value="UniProtKB-SubCell"/>
</dbReference>
<dbReference type="InterPro" id="IPR042103">
    <property type="entry name" value="SerRS_1_N_sf"/>
</dbReference>
<feature type="binding site" evidence="7">
    <location>
        <position position="391"/>
    </location>
    <ligand>
        <name>L-serine</name>
        <dbReference type="ChEBI" id="CHEBI:33384"/>
    </ligand>
</feature>
<organism evidence="11 12">
    <name type="scientific">Candidatus Mancarchaeum acidiphilum</name>
    <dbReference type="NCBI Taxonomy" id="1920749"/>
    <lineage>
        <taxon>Archaea</taxon>
        <taxon>Candidatus Micrarchaeota</taxon>
        <taxon>Candidatus Mancarchaeum</taxon>
    </lineage>
</organism>
<dbReference type="NCBIfam" id="TIGR00414">
    <property type="entry name" value="serS"/>
    <property type="match status" value="1"/>
</dbReference>
<feature type="binding site" evidence="6">
    <location>
        <position position="288"/>
    </location>
    <ligand>
        <name>ATP</name>
        <dbReference type="ChEBI" id="CHEBI:30616"/>
    </ligand>
</feature>
<dbReference type="EMBL" id="CP019964">
    <property type="protein sequence ID" value="ASI13480.1"/>
    <property type="molecule type" value="Genomic_DNA"/>
</dbReference>
<comment type="catalytic activity">
    <reaction evidence="6">
        <text>tRNA(Sec) + L-serine + ATP = L-seryl-tRNA(Sec) + AMP + diphosphate + H(+)</text>
        <dbReference type="Rhea" id="RHEA:42580"/>
        <dbReference type="Rhea" id="RHEA-COMP:9742"/>
        <dbReference type="Rhea" id="RHEA-COMP:10128"/>
        <dbReference type="ChEBI" id="CHEBI:15378"/>
        <dbReference type="ChEBI" id="CHEBI:30616"/>
        <dbReference type="ChEBI" id="CHEBI:33019"/>
        <dbReference type="ChEBI" id="CHEBI:33384"/>
        <dbReference type="ChEBI" id="CHEBI:78442"/>
        <dbReference type="ChEBI" id="CHEBI:78533"/>
        <dbReference type="ChEBI" id="CHEBI:456215"/>
        <dbReference type="EC" id="6.1.1.11"/>
    </reaction>
</comment>
<evidence type="ECO:0000256" key="2">
    <source>
        <dbReference type="ARBA" id="ARBA00022741"/>
    </source>
</evidence>
<dbReference type="GO" id="GO:0006434">
    <property type="term" value="P:seryl-tRNA aminoacylation"/>
    <property type="evidence" value="ECO:0007669"/>
    <property type="project" value="UniProtKB-UniRule"/>
</dbReference>
<keyword evidence="12" id="KW-1185">Reference proteome</keyword>
<keyword evidence="4 6" id="KW-0648">Protein biosynthesis</keyword>
<evidence type="ECO:0000256" key="5">
    <source>
        <dbReference type="ARBA" id="ARBA00023146"/>
    </source>
</evidence>
<dbReference type="Gene3D" id="3.30.930.10">
    <property type="entry name" value="Bira Bifunctional Protein, Domain 2"/>
    <property type="match status" value="1"/>
</dbReference>
<comment type="function">
    <text evidence="6">Catalyzes the attachment of serine to tRNA(Ser). Is also able to aminoacylate tRNA(Sec) with serine, to form the misacylated tRNA L-seryl-tRNA(Sec), which will be further converted into selenocysteinyl-tRNA(Sec).</text>
</comment>
<evidence type="ECO:0000313" key="12">
    <source>
        <dbReference type="Proteomes" id="UP000197679"/>
    </source>
</evidence>
<dbReference type="SUPFAM" id="SSF55681">
    <property type="entry name" value="Class II aaRS and biotin synthetases"/>
    <property type="match status" value="1"/>
</dbReference>
<evidence type="ECO:0000256" key="9">
    <source>
        <dbReference type="SAM" id="Coils"/>
    </source>
</evidence>
<dbReference type="OrthoDB" id="35932at2157"/>
<feature type="binding site" evidence="6">
    <location>
        <begin position="241"/>
        <end position="243"/>
    </location>
    <ligand>
        <name>L-serine</name>
        <dbReference type="ChEBI" id="CHEBI:33384"/>
    </ligand>
</feature>
<feature type="binding site" evidence="6 8">
    <location>
        <begin position="359"/>
        <end position="362"/>
    </location>
    <ligand>
        <name>ATP</name>
        <dbReference type="ChEBI" id="CHEBI:30616"/>
    </ligand>
</feature>
<comment type="similarity">
    <text evidence="6">Belongs to the class-II aminoacyl-tRNA synthetase family. Type-1 seryl-tRNA synthetase subfamily.</text>
</comment>
<dbReference type="InterPro" id="IPR015866">
    <property type="entry name" value="Ser-tRNA-synth_1_N"/>
</dbReference>
<comment type="catalytic activity">
    <reaction evidence="6">
        <text>tRNA(Ser) + L-serine + ATP = L-seryl-tRNA(Ser) + AMP + diphosphate + H(+)</text>
        <dbReference type="Rhea" id="RHEA:12292"/>
        <dbReference type="Rhea" id="RHEA-COMP:9669"/>
        <dbReference type="Rhea" id="RHEA-COMP:9703"/>
        <dbReference type="ChEBI" id="CHEBI:15378"/>
        <dbReference type="ChEBI" id="CHEBI:30616"/>
        <dbReference type="ChEBI" id="CHEBI:33019"/>
        <dbReference type="ChEBI" id="CHEBI:33384"/>
        <dbReference type="ChEBI" id="CHEBI:78442"/>
        <dbReference type="ChEBI" id="CHEBI:78533"/>
        <dbReference type="ChEBI" id="CHEBI:456215"/>
        <dbReference type="EC" id="6.1.1.11"/>
    </reaction>
</comment>
<dbReference type="PROSITE" id="PS50862">
    <property type="entry name" value="AA_TRNA_LIGASE_II"/>
    <property type="match status" value="1"/>
</dbReference>
<dbReference type="InterPro" id="IPR006195">
    <property type="entry name" value="aa-tRNA-synth_II"/>
</dbReference>
<feature type="site" description="Important for serine binding" evidence="7">
    <location>
        <position position="393"/>
    </location>
</feature>
<feature type="binding site" evidence="6">
    <location>
        <position position="393"/>
    </location>
    <ligand>
        <name>L-serine</name>
        <dbReference type="ChEBI" id="CHEBI:33384"/>
    </ligand>
</feature>
<keyword evidence="9" id="KW-0175">Coiled coil</keyword>
<dbReference type="HAMAP" id="MF_00176">
    <property type="entry name" value="Ser_tRNA_synth_type1"/>
    <property type="match status" value="1"/>
</dbReference>
<dbReference type="GO" id="GO:0004828">
    <property type="term" value="F:serine-tRNA ligase activity"/>
    <property type="evidence" value="ECO:0007669"/>
    <property type="project" value="UniProtKB-UniRule"/>
</dbReference>
<comment type="pathway">
    <text evidence="6">Aminoacyl-tRNA biosynthesis; selenocysteinyl-tRNA(Sec) biosynthesis; L-seryl-tRNA(Sec) from L-serine and tRNA(Sec): step 1/1.</text>
</comment>
<keyword evidence="6" id="KW-0963">Cytoplasm</keyword>
<feature type="binding site" evidence="6 8">
    <location>
        <begin position="272"/>
        <end position="274"/>
    </location>
    <ligand>
        <name>ATP</name>
        <dbReference type="ChEBI" id="CHEBI:30616"/>
    </ligand>
</feature>
<dbReference type="RefSeq" id="WP_088819647.1">
    <property type="nucleotide sequence ID" value="NZ_CP019964.1"/>
</dbReference>
<dbReference type="InterPro" id="IPR033729">
    <property type="entry name" value="SerRS_core"/>
</dbReference>
<comment type="subunit">
    <text evidence="6">Homodimer. The tRNA molecule binds across the dimer.</text>
</comment>
<dbReference type="InterPro" id="IPR010978">
    <property type="entry name" value="tRNA-bd_arm"/>
</dbReference>
<comment type="domain">
    <text evidence="6">Consists of two distinct domains, a catalytic core and a N-terminal extension that is involved in tRNA binding.</text>
</comment>
<dbReference type="KEGG" id="marh:Mia14_0142"/>
<evidence type="ECO:0000313" key="11">
    <source>
        <dbReference type="EMBL" id="ASI13480.1"/>
    </source>
</evidence>
<name>A0A218NLX8_9ARCH</name>
<dbReference type="PRINTS" id="PR00981">
    <property type="entry name" value="TRNASYNTHSER"/>
</dbReference>
<evidence type="ECO:0000256" key="1">
    <source>
        <dbReference type="ARBA" id="ARBA00022598"/>
    </source>
</evidence>
<dbReference type="Proteomes" id="UP000197679">
    <property type="component" value="Chromosome"/>
</dbReference>
<comment type="subcellular location">
    <subcellularLocation>
        <location evidence="6">Cytoplasm</location>
    </subcellularLocation>
</comment>
<feature type="binding site" evidence="6 7">
    <location>
        <position position="295"/>
    </location>
    <ligand>
        <name>L-serine</name>
        <dbReference type="ChEBI" id="CHEBI:33384"/>
    </ligand>
</feature>
<dbReference type="PANTHER" id="PTHR11778">
    <property type="entry name" value="SERYL-TRNA SYNTHETASE"/>
    <property type="match status" value="1"/>
</dbReference>
<dbReference type="Pfam" id="PF02403">
    <property type="entry name" value="Seryl_tRNA_N"/>
    <property type="match status" value="1"/>
</dbReference>
<evidence type="ECO:0000256" key="7">
    <source>
        <dbReference type="PIRSR" id="PIRSR001529-1"/>
    </source>
</evidence>
<dbReference type="Pfam" id="PF00587">
    <property type="entry name" value="tRNA-synt_2b"/>
    <property type="match status" value="1"/>
</dbReference>
<feature type="coiled-coil region" evidence="9">
    <location>
        <begin position="44"/>
        <end position="95"/>
    </location>
</feature>
<protein>
    <recommendedName>
        <fullName evidence="6">Serine--tRNA ligase</fullName>
        <ecNumber evidence="6">6.1.1.11</ecNumber>
    </recommendedName>
    <alternativeName>
        <fullName evidence="6">Seryl-tRNA synthetase</fullName>
        <shortName evidence="6">SerRS</shortName>
    </alternativeName>
    <alternativeName>
        <fullName evidence="6">Seryl-tRNA(Ser/Sec) synthetase</fullName>
    </alternativeName>
</protein>
<dbReference type="GO" id="GO:0005524">
    <property type="term" value="F:ATP binding"/>
    <property type="evidence" value="ECO:0007669"/>
    <property type="project" value="UniProtKB-UniRule"/>
</dbReference>
<dbReference type="CDD" id="cd00770">
    <property type="entry name" value="SerRS_core"/>
    <property type="match status" value="1"/>
</dbReference>
<feature type="binding site" evidence="8">
    <location>
        <begin position="288"/>
        <end position="291"/>
    </location>
    <ligand>
        <name>ATP</name>
        <dbReference type="ChEBI" id="CHEBI:30616"/>
    </ligand>
</feature>
<keyword evidence="2 6" id="KW-0547">Nucleotide-binding</keyword>
<dbReference type="EC" id="6.1.1.11" evidence="6"/>
<evidence type="ECO:0000256" key="3">
    <source>
        <dbReference type="ARBA" id="ARBA00022840"/>
    </source>
</evidence>
<keyword evidence="5 6" id="KW-0030">Aminoacyl-tRNA synthetase</keyword>
<dbReference type="PIRSF" id="PIRSF001529">
    <property type="entry name" value="Ser-tRNA-synth_IIa"/>
    <property type="match status" value="1"/>
</dbReference>
<accession>A0A218NLX8</accession>
<evidence type="ECO:0000256" key="8">
    <source>
        <dbReference type="PIRSR" id="PIRSR001529-2"/>
    </source>
</evidence>
<sequence length="433" mass="49768">MLTTRYVRDHLDEIKESLKRRRSDYPIEELVKLDSEWREKSTSLQELQAKRNKESLKIAELKKKGEDASEMISQMSGLKDEIANLEKELPEKESRIKYLLWNMPNVLDKSVPYGKDDSENVEIRKWGEIRRKTSKSHEDILNGLGLLDIERAAKVSGSRFYYLKNELVLLEQSLIRFALDELVKKGFTIISPPFMIKRDYYTGVTALGDFEDALYKIADPREASDDKSLERITEEMFLISTSEHPIASMHAGEVFSSKELPLKYAGISPCFRREAGSHGKDTKGIFRVHQFYKVEQFIFSREEDSWKHYDELLGNSESLYQKLGIPYHVVDICTGDIGTVAAKKNDIEAYMPSQGKYREVVSCSNCTDWQSLRLDIKYDEGGERKYVHTLNSTAIATTRTLVAIIENYSNDDGSITIPDVLVPYFGKDRIAKH</sequence>
<evidence type="ECO:0000256" key="4">
    <source>
        <dbReference type="ARBA" id="ARBA00022917"/>
    </source>
</evidence>
<dbReference type="InterPro" id="IPR045864">
    <property type="entry name" value="aa-tRNA-synth_II/BPL/LPL"/>
</dbReference>
<dbReference type="InterPro" id="IPR002317">
    <property type="entry name" value="Ser-tRNA-ligase_type_1"/>
</dbReference>
<evidence type="ECO:0000256" key="6">
    <source>
        <dbReference type="HAMAP-Rule" id="MF_00176"/>
    </source>
</evidence>
<dbReference type="Gene3D" id="1.10.287.40">
    <property type="entry name" value="Serine-tRNA synthetase, tRNA binding domain"/>
    <property type="match status" value="1"/>
</dbReference>
<feature type="binding site" evidence="7">
    <location>
        <position position="272"/>
    </location>
    <ligand>
        <name>L-serine</name>
        <dbReference type="ChEBI" id="CHEBI:33384"/>
    </ligand>
</feature>
<dbReference type="AlphaFoldDB" id="A0A218NLX8"/>